<name>A0A1N7KTV7_9RHOB</name>
<protein>
    <submittedName>
        <fullName evidence="2">Probable extracellular repeat, HAF family</fullName>
    </submittedName>
</protein>
<sequence length="723" mass="74556">MQDLFHQSTRRLSAPPRRPLKGLLLASILACSLLPGLSFGQAAPITMTELEALDNSTTDALAVSADGSVIAGTSFGGTPSIRYAVRWTNGANVTALDHLGSHAMVNGVSADGSTIIGASYNSSGRFHAVLWRGTGVTDLGLLETGEFSTATDVSADGSVVVGQSRINSTSIYHAFRWQDGVMTDLGVMNGNGSEATAVSADGAVVVGNLHNVLPNYNTRAFRWDSSGMVELGTFGGNESRAFDVNLDGSVIVGEAQIASAQYRAFRWEGGVMGDLGTLGGDGSRALVVSSDGSVVAGWSYTVGSSQQHAFRWTQAENMVDLGTLGGLTSETTDMSADGAVVVGNALTSGNQTHAFRWVDGVMTDLGVLNGTSYSYARAVSDDGTTVVGLSGTRAFIYRDTSGMLDLENTGASMAATAGDLGAAGAQQLMKVAQVGTNEIRLINAGPRLSSKGVAGVAPVPVGLRLGAGVVDASGSGTLSFGDIGVAAAVAPGFTLGGALSLSSGSSDIETVDYDGQMVAGALYLRHEPANGQGLTWKLALAHGAGDVEVMRPATLSNTEAGHGTTRLSASTAAVELGWRKPLAQGEVTPYLRLERSRMKRAGYTEANDIGFPVTWEGQSVDLWAATLGVSGRQVLSPRDTLRYDIGLSVDLDRDADDISGTSGAGAITAPALAVNYKARLEASIGYDHRLAAGGTVNLDLGVAQTAYSAGLTKTLRIGYETRF</sequence>
<dbReference type="NCBIfam" id="TIGR02913">
    <property type="entry name" value="HAF_rpt"/>
    <property type="match status" value="5"/>
</dbReference>
<dbReference type="InterPro" id="IPR014262">
    <property type="entry name" value="HAF_rpt"/>
</dbReference>
<dbReference type="SUPFAM" id="SSF103515">
    <property type="entry name" value="Autotransporter"/>
    <property type="match status" value="1"/>
</dbReference>
<gene>
    <name evidence="2" type="ORF">SAMN05421580_10341</name>
</gene>
<organism evidence="2 3">
    <name type="scientific">Rhodobacter aestuarii</name>
    <dbReference type="NCBI Taxonomy" id="453582"/>
    <lineage>
        <taxon>Bacteria</taxon>
        <taxon>Pseudomonadati</taxon>
        <taxon>Pseudomonadota</taxon>
        <taxon>Alphaproteobacteria</taxon>
        <taxon>Rhodobacterales</taxon>
        <taxon>Rhodobacter group</taxon>
        <taxon>Rhodobacter</taxon>
    </lineage>
</organism>
<evidence type="ECO:0000313" key="2">
    <source>
        <dbReference type="EMBL" id="SIS64987.1"/>
    </source>
</evidence>
<feature type="domain" description="Autotransporter" evidence="1">
    <location>
        <begin position="447"/>
        <end position="715"/>
    </location>
</feature>
<dbReference type="SMART" id="SM00869">
    <property type="entry name" value="Autotransporter"/>
    <property type="match status" value="1"/>
</dbReference>
<evidence type="ECO:0000259" key="1">
    <source>
        <dbReference type="PROSITE" id="PS51208"/>
    </source>
</evidence>
<dbReference type="PROSITE" id="PS51208">
    <property type="entry name" value="AUTOTRANSPORTER"/>
    <property type="match status" value="1"/>
</dbReference>
<dbReference type="Gene3D" id="2.40.128.130">
    <property type="entry name" value="Autotransporter beta-domain"/>
    <property type="match status" value="1"/>
</dbReference>
<dbReference type="InterPro" id="IPR036709">
    <property type="entry name" value="Autotransporte_beta_dom_sf"/>
</dbReference>
<dbReference type="AlphaFoldDB" id="A0A1N7KTV7"/>
<keyword evidence="3" id="KW-1185">Reference proteome</keyword>
<dbReference type="InterPro" id="IPR018247">
    <property type="entry name" value="EF_Hand_1_Ca_BS"/>
</dbReference>
<dbReference type="Proteomes" id="UP000186221">
    <property type="component" value="Unassembled WGS sequence"/>
</dbReference>
<dbReference type="PROSITE" id="PS00018">
    <property type="entry name" value="EF_HAND_1"/>
    <property type="match status" value="1"/>
</dbReference>
<dbReference type="EMBL" id="FTOG01000003">
    <property type="protein sequence ID" value="SIS64987.1"/>
    <property type="molecule type" value="Genomic_DNA"/>
</dbReference>
<proteinExistence type="predicted"/>
<accession>A0A1N7KTV7</accession>
<dbReference type="InterPro" id="IPR005546">
    <property type="entry name" value="Autotransporte_beta"/>
</dbReference>
<reference evidence="3" key="1">
    <citation type="submission" date="2017-01" db="EMBL/GenBank/DDBJ databases">
        <authorList>
            <person name="Varghese N."/>
            <person name="Submissions S."/>
        </authorList>
    </citation>
    <scope>NUCLEOTIDE SEQUENCE [LARGE SCALE GENOMIC DNA]</scope>
    <source>
        <strain evidence="3">DSM 19945</strain>
    </source>
</reference>
<evidence type="ECO:0000313" key="3">
    <source>
        <dbReference type="Proteomes" id="UP000186221"/>
    </source>
</evidence>